<reference evidence="3 4" key="1">
    <citation type="submission" date="2024-01" db="EMBL/GenBank/DDBJ databases">
        <authorList>
            <person name="Waweru B."/>
        </authorList>
    </citation>
    <scope>NUCLEOTIDE SEQUENCE [LARGE SCALE GENOMIC DNA]</scope>
</reference>
<organism evidence="3 4">
    <name type="scientific">Dovyalis caffra</name>
    <dbReference type="NCBI Taxonomy" id="77055"/>
    <lineage>
        <taxon>Eukaryota</taxon>
        <taxon>Viridiplantae</taxon>
        <taxon>Streptophyta</taxon>
        <taxon>Embryophyta</taxon>
        <taxon>Tracheophyta</taxon>
        <taxon>Spermatophyta</taxon>
        <taxon>Magnoliopsida</taxon>
        <taxon>eudicotyledons</taxon>
        <taxon>Gunneridae</taxon>
        <taxon>Pentapetalae</taxon>
        <taxon>rosids</taxon>
        <taxon>fabids</taxon>
        <taxon>Malpighiales</taxon>
        <taxon>Salicaceae</taxon>
        <taxon>Flacourtieae</taxon>
        <taxon>Dovyalis</taxon>
    </lineage>
</organism>
<dbReference type="InterPro" id="IPR046349">
    <property type="entry name" value="C1-like_sf"/>
</dbReference>
<keyword evidence="4" id="KW-1185">Reference proteome</keyword>
<keyword evidence="1" id="KW-0677">Repeat</keyword>
<proteinExistence type="predicted"/>
<dbReference type="EMBL" id="CAWUPB010001010">
    <property type="protein sequence ID" value="CAK7337254.1"/>
    <property type="molecule type" value="Genomic_DNA"/>
</dbReference>
<protein>
    <recommendedName>
        <fullName evidence="2">DC1 domain-containing protein</fullName>
    </recommendedName>
</protein>
<dbReference type="InterPro" id="IPR004146">
    <property type="entry name" value="DC1"/>
</dbReference>
<feature type="domain" description="DC1" evidence="2">
    <location>
        <begin position="43"/>
        <end position="86"/>
    </location>
</feature>
<evidence type="ECO:0000313" key="4">
    <source>
        <dbReference type="Proteomes" id="UP001314170"/>
    </source>
</evidence>
<evidence type="ECO:0000259" key="2">
    <source>
        <dbReference type="Pfam" id="PF03107"/>
    </source>
</evidence>
<dbReference type="AlphaFoldDB" id="A0AAV1RPS4"/>
<dbReference type="Proteomes" id="UP001314170">
    <property type="component" value="Unassembled WGS sequence"/>
</dbReference>
<evidence type="ECO:0000256" key="1">
    <source>
        <dbReference type="ARBA" id="ARBA00022737"/>
    </source>
</evidence>
<evidence type="ECO:0000313" key="3">
    <source>
        <dbReference type="EMBL" id="CAK7337254.1"/>
    </source>
</evidence>
<dbReference type="PANTHER" id="PTHR46288">
    <property type="entry name" value="PHORBOL-ESTER/DAG-TYPE DOMAIN-CONTAINING PROTEIN"/>
    <property type="match status" value="1"/>
</dbReference>
<sequence>MWTVKSKCSGCGKSCSAPTYGCNKCQYFLHQSCVDVPLEIQHFFHPCPLSLRIQPKSFNCGACDRTIQGFYFYCEWCNFSMDIECALLPTRECQSDEEQFCHLCHGHPLTLTEISEDDQSYCSACRSCCSGPTFVCRMKWQLGDTGLL</sequence>
<comment type="caution">
    <text evidence="3">The sequence shown here is derived from an EMBL/GenBank/DDBJ whole genome shotgun (WGS) entry which is preliminary data.</text>
</comment>
<dbReference type="SUPFAM" id="SSF57889">
    <property type="entry name" value="Cysteine-rich domain"/>
    <property type="match status" value="1"/>
</dbReference>
<name>A0AAV1RPS4_9ROSI</name>
<dbReference type="PANTHER" id="PTHR46288:SF27">
    <property type="entry name" value="CYSTEINE_HISTIDINE-RICH C1 DOMAIN FAMILY PROTEIN"/>
    <property type="match status" value="1"/>
</dbReference>
<dbReference type="Pfam" id="PF03107">
    <property type="entry name" value="C1_2"/>
    <property type="match status" value="1"/>
</dbReference>
<accession>A0AAV1RPS4</accession>
<gene>
    <name evidence="3" type="ORF">DCAF_LOCUS12281</name>
</gene>